<dbReference type="GO" id="GO:0006352">
    <property type="term" value="P:DNA-templated transcription initiation"/>
    <property type="evidence" value="ECO:0007669"/>
    <property type="project" value="InterPro"/>
</dbReference>
<dbReference type="OrthoDB" id="9782991at2"/>
<dbReference type="SUPFAM" id="SSF88946">
    <property type="entry name" value="Sigma2 domain of RNA polymerase sigma factors"/>
    <property type="match status" value="1"/>
</dbReference>
<keyword evidence="3" id="KW-0731">Sigma factor</keyword>
<dbReference type="PANTHER" id="PTHR43133:SF46">
    <property type="entry name" value="RNA POLYMERASE SIGMA-70 FACTOR ECF SUBFAMILY"/>
    <property type="match status" value="1"/>
</dbReference>
<evidence type="ECO:0000256" key="1">
    <source>
        <dbReference type="ARBA" id="ARBA00010641"/>
    </source>
</evidence>
<dbReference type="NCBIfam" id="TIGR02937">
    <property type="entry name" value="sigma70-ECF"/>
    <property type="match status" value="1"/>
</dbReference>
<dbReference type="Proteomes" id="UP000218267">
    <property type="component" value="Chromosome"/>
</dbReference>
<accession>A0A1Y1CDP8</accession>
<sequence>MVSLSDEVIVLFNKKKESAFELVFNMYYPRLVYFAKEYVSYDDAKNLVQDAFITLWNKKPEFGSESQLRSYLYLTVKNNCLMHLRHEKVRDSYNNQVAKQQQNQIFQVALENIDTSELILNEINAIVDATVEVLPPRCREIFVLSRFEGKKNQEVAEELNISLKSVEAQITKALKIFKKALIDYLPLLISFLVIGK</sequence>
<evidence type="ECO:0000256" key="2">
    <source>
        <dbReference type="ARBA" id="ARBA00023015"/>
    </source>
</evidence>
<keyword evidence="2" id="KW-0805">Transcription regulation</keyword>
<evidence type="ECO:0000259" key="5">
    <source>
        <dbReference type="Pfam" id="PF04542"/>
    </source>
</evidence>
<dbReference type="SUPFAM" id="SSF88659">
    <property type="entry name" value="Sigma3 and sigma4 domains of RNA polymerase sigma factors"/>
    <property type="match status" value="1"/>
</dbReference>
<dbReference type="InterPro" id="IPR014327">
    <property type="entry name" value="RNA_pol_sigma70_bacteroid"/>
</dbReference>
<protein>
    <submittedName>
        <fullName evidence="7">RNA polymerase sigma-70 factor</fullName>
    </submittedName>
</protein>
<dbReference type="NCBIfam" id="TIGR02985">
    <property type="entry name" value="Sig70_bacteroi1"/>
    <property type="match status" value="1"/>
</dbReference>
<evidence type="ECO:0000259" key="6">
    <source>
        <dbReference type="Pfam" id="PF08281"/>
    </source>
</evidence>
<evidence type="ECO:0000313" key="8">
    <source>
        <dbReference type="Proteomes" id="UP000218267"/>
    </source>
</evidence>
<dbReference type="InterPro" id="IPR013325">
    <property type="entry name" value="RNA_pol_sigma_r2"/>
</dbReference>
<dbReference type="KEGG" id="mbas:ALGA_0060"/>
<gene>
    <name evidence="7" type="ORF">ALGA_0060</name>
</gene>
<dbReference type="Pfam" id="PF08281">
    <property type="entry name" value="Sigma70_r4_2"/>
    <property type="match status" value="1"/>
</dbReference>
<organism evidence="7 8">
    <name type="scientific">Labilibaculum antarcticum</name>
    <dbReference type="NCBI Taxonomy" id="1717717"/>
    <lineage>
        <taxon>Bacteria</taxon>
        <taxon>Pseudomonadati</taxon>
        <taxon>Bacteroidota</taxon>
        <taxon>Bacteroidia</taxon>
        <taxon>Marinilabiliales</taxon>
        <taxon>Marinifilaceae</taxon>
        <taxon>Labilibaculum</taxon>
    </lineage>
</organism>
<evidence type="ECO:0000313" key="7">
    <source>
        <dbReference type="EMBL" id="BAX78455.1"/>
    </source>
</evidence>
<dbReference type="InterPro" id="IPR007627">
    <property type="entry name" value="RNA_pol_sigma70_r2"/>
</dbReference>
<evidence type="ECO:0000256" key="4">
    <source>
        <dbReference type="ARBA" id="ARBA00023163"/>
    </source>
</evidence>
<dbReference type="InterPro" id="IPR013249">
    <property type="entry name" value="RNA_pol_sigma70_r4_t2"/>
</dbReference>
<name>A0A1Y1CDP8_9BACT</name>
<dbReference type="InterPro" id="IPR036388">
    <property type="entry name" value="WH-like_DNA-bd_sf"/>
</dbReference>
<keyword evidence="8" id="KW-1185">Reference proteome</keyword>
<dbReference type="GO" id="GO:0003677">
    <property type="term" value="F:DNA binding"/>
    <property type="evidence" value="ECO:0007669"/>
    <property type="project" value="InterPro"/>
</dbReference>
<dbReference type="InterPro" id="IPR013324">
    <property type="entry name" value="RNA_pol_sigma_r3/r4-like"/>
</dbReference>
<proteinExistence type="inferred from homology"/>
<evidence type="ECO:0000256" key="3">
    <source>
        <dbReference type="ARBA" id="ARBA00023082"/>
    </source>
</evidence>
<reference evidence="8" key="2">
    <citation type="journal article" date="2020" name="Antonie Van Leeuwenhoek">
        <title>Labilibaculum antarcticum sp. nov., a novel facultative anaerobic, psychrotorelant bacterium isolated from marine sediment of Antarctica.</title>
        <authorList>
            <person name="Watanabe M."/>
            <person name="Kojima H."/>
            <person name="Fukui M."/>
        </authorList>
    </citation>
    <scope>NUCLEOTIDE SEQUENCE [LARGE SCALE GENOMIC DNA]</scope>
    <source>
        <strain evidence="8">SPP2</strain>
    </source>
</reference>
<comment type="similarity">
    <text evidence="1">Belongs to the sigma-70 factor family. ECF subfamily.</text>
</comment>
<dbReference type="RefSeq" id="WP_096427396.1">
    <property type="nucleotide sequence ID" value="NZ_AP018042.1"/>
</dbReference>
<dbReference type="AlphaFoldDB" id="A0A1Y1CDP8"/>
<feature type="domain" description="RNA polymerase sigma factor 70 region 4 type 2" evidence="6">
    <location>
        <begin position="127"/>
        <end position="175"/>
    </location>
</feature>
<dbReference type="InterPro" id="IPR039425">
    <property type="entry name" value="RNA_pol_sigma-70-like"/>
</dbReference>
<dbReference type="Pfam" id="PF04542">
    <property type="entry name" value="Sigma70_r2"/>
    <property type="match status" value="1"/>
</dbReference>
<dbReference type="Gene3D" id="1.10.1740.10">
    <property type="match status" value="1"/>
</dbReference>
<dbReference type="EMBL" id="AP018042">
    <property type="protein sequence ID" value="BAX78455.1"/>
    <property type="molecule type" value="Genomic_DNA"/>
</dbReference>
<dbReference type="GO" id="GO:0016987">
    <property type="term" value="F:sigma factor activity"/>
    <property type="evidence" value="ECO:0007669"/>
    <property type="project" value="UniProtKB-KW"/>
</dbReference>
<dbReference type="PANTHER" id="PTHR43133">
    <property type="entry name" value="RNA POLYMERASE ECF-TYPE SIGMA FACTO"/>
    <property type="match status" value="1"/>
</dbReference>
<reference evidence="7 8" key="1">
    <citation type="journal article" date="2018" name="Mar. Genomics">
        <title>Complete genome sequence of Marinifilaceae bacterium strain SPP2, isolated from the Antarctic marine sediment.</title>
        <authorList>
            <person name="Watanabe M."/>
            <person name="Kojima H."/>
            <person name="Fukui M."/>
        </authorList>
    </citation>
    <scope>NUCLEOTIDE SEQUENCE [LARGE SCALE GENOMIC DNA]</scope>
    <source>
        <strain evidence="7 8">SPP2</strain>
    </source>
</reference>
<dbReference type="Gene3D" id="1.10.10.10">
    <property type="entry name" value="Winged helix-like DNA-binding domain superfamily/Winged helix DNA-binding domain"/>
    <property type="match status" value="1"/>
</dbReference>
<feature type="domain" description="RNA polymerase sigma-70 region 2" evidence="5">
    <location>
        <begin position="24"/>
        <end position="88"/>
    </location>
</feature>
<keyword evidence="4" id="KW-0804">Transcription</keyword>
<dbReference type="InterPro" id="IPR014284">
    <property type="entry name" value="RNA_pol_sigma-70_dom"/>
</dbReference>